<protein>
    <submittedName>
        <fullName evidence="1">DUF2336 domain-containing protein</fullName>
    </submittedName>
</protein>
<dbReference type="EMBL" id="SIUB01000007">
    <property type="protein sequence ID" value="TBN48638.1"/>
    <property type="molecule type" value="Genomic_DNA"/>
</dbReference>
<evidence type="ECO:0000313" key="1">
    <source>
        <dbReference type="EMBL" id="TBN48638.1"/>
    </source>
</evidence>
<keyword evidence="2" id="KW-1185">Reference proteome</keyword>
<sequence>MSEDLLPVETLESLSRQEGVDVRPILLRVLTDLFIQKAHHAPEEIVRYEELTLQLLDVVDAETREIVATKLAGDMRTPPSIIERLLSDMISVSAPVIARYPGLSRKTAMNIALDGSTAAVVAVASRPDIDADLSRILASHDEDIVAETLVANPAAALGETTLPALVTRSLRSPTLAVALLGREDIDYAALAPLYLHAVRERRAAIREALGARHRAGVSRSHDFVDASAVEIAAASGSGKAVADALAEALGLRPADAGWLATEPSGEAFVMLLRAAGLQSEAIARAILVCQPEIARSVPRFFDLVEIAEATPRAVAADIVAALVGAEAPAVTTPRHQPLFEPMGVKERGGAARAVNRTRRVFAKPNEGQQRS</sequence>
<accession>A0A4Q9GHL3</accession>
<name>A0A4Q9GHL3_9HYPH</name>
<organism evidence="1 2">
    <name type="scientific">Hansschlegelia quercus</name>
    <dbReference type="NCBI Taxonomy" id="2528245"/>
    <lineage>
        <taxon>Bacteria</taxon>
        <taxon>Pseudomonadati</taxon>
        <taxon>Pseudomonadota</taxon>
        <taxon>Alphaproteobacteria</taxon>
        <taxon>Hyphomicrobiales</taxon>
        <taxon>Methylopilaceae</taxon>
        <taxon>Hansschlegelia</taxon>
    </lineage>
</organism>
<evidence type="ECO:0000313" key="2">
    <source>
        <dbReference type="Proteomes" id="UP000291613"/>
    </source>
</evidence>
<dbReference type="Pfam" id="PF10098">
    <property type="entry name" value="DUF2336"/>
    <property type="match status" value="1"/>
</dbReference>
<comment type="caution">
    <text evidence="1">The sequence shown here is derived from an EMBL/GenBank/DDBJ whole genome shotgun (WGS) entry which is preliminary data.</text>
</comment>
<proteinExistence type="predicted"/>
<dbReference type="AlphaFoldDB" id="A0A4Q9GHL3"/>
<reference evidence="1 2" key="1">
    <citation type="submission" date="2019-02" db="EMBL/GenBank/DDBJ databases">
        <title>Hansschlegelia quercus sp. nov., a novel methylotrophic bacterium from buds of oak (Quercus robur L.).</title>
        <authorList>
            <person name="Agafonova N.V."/>
            <person name="Kaparullina E.N."/>
            <person name="Grouzdev D.S."/>
            <person name="Doronina N.V."/>
        </authorList>
    </citation>
    <scope>NUCLEOTIDE SEQUENCE [LARGE SCALE GENOMIC DNA]</scope>
    <source>
        <strain evidence="1 2">Dub</strain>
    </source>
</reference>
<dbReference type="InterPro" id="IPR019285">
    <property type="entry name" value="DUF2336"/>
</dbReference>
<gene>
    <name evidence="1" type="ORF">EYR15_13700</name>
</gene>
<dbReference type="OrthoDB" id="8455292at2"/>
<dbReference type="RefSeq" id="WP_131004123.1">
    <property type="nucleotide sequence ID" value="NZ_JBHSZR010000009.1"/>
</dbReference>
<dbReference type="Proteomes" id="UP000291613">
    <property type="component" value="Unassembled WGS sequence"/>
</dbReference>